<comment type="caution">
    <text evidence="2">The sequence shown here is derived from an EMBL/GenBank/DDBJ whole genome shotgun (WGS) entry which is preliminary data.</text>
</comment>
<proteinExistence type="predicted"/>
<dbReference type="PANTHER" id="PTHR35585:SF1">
    <property type="entry name" value="HHE DOMAIN PROTEIN (AFU_ORTHOLOGUE AFUA_4G00730)"/>
    <property type="match status" value="1"/>
</dbReference>
<evidence type="ECO:0000313" key="3">
    <source>
        <dbReference type="Proteomes" id="UP000660611"/>
    </source>
</evidence>
<feature type="domain" description="Hemerythrin-like" evidence="1">
    <location>
        <begin position="10"/>
        <end position="124"/>
    </location>
</feature>
<name>A0A919PY42_9ACTN</name>
<dbReference type="InterPro" id="IPR012312">
    <property type="entry name" value="Hemerythrin-like"/>
</dbReference>
<dbReference type="AlphaFoldDB" id="A0A919PY42"/>
<organism evidence="2 3">
    <name type="scientific">Dactylosporangium siamense</name>
    <dbReference type="NCBI Taxonomy" id="685454"/>
    <lineage>
        <taxon>Bacteria</taxon>
        <taxon>Bacillati</taxon>
        <taxon>Actinomycetota</taxon>
        <taxon>Actinomycetes</taxon>
        <taxon>Micromonosporales</taxon>
        <taxon>Micromonosporaceae</taxon>
        <taxon>Dactylosporangium</taxon>
    </lineage>
</organism>
<dbReference type="Proteomes" id="UP000660611">
    <property type="component" value="Unassembled WGS sequence"/>
</dbReference>
<evidence type="ECO:0000259" key="1">
    <source>
        <dbReference type="Pfam" id="PF01814"/>
    </source>
</evidence>
<accession>A0A919PY42</accession>
<sequence>MTTTQQERDVVDLLVDQHRQITVLFAEVKAARGDAKRDAFRRLVRLLAVHESVEELIVHPAARGGAGDEIVDARLREEHDAKQALSDLDELGVHAASFDGKFAAFEQAVVAHAMHEEMEELPALRSNTDAKQLRRMADALRAVEAIAPTRPHPAAGESATANLLFGPPFAVFDRARDALRDWRTADSETTISA</sequence>
<dbReference type="Pfam" id="PF01814">
    <property type="entry name" value="Hemerythrin"/>
    <property type="match status" value="1"/>
</dbReference>
<dbReference type="PANTHER" id="PTHR35585">
    <property type="entry name" value="HHE DOMAIN PROTEIN (AFU_ORTHOLOGUE AFUA_4G00730)"/>
    <property type="match status" value="1"/>
</dbReference>
<evidence type="ECO:0000313" key="2">
    <source>
        <dbReference type="EMBL" id="GIG52531.1"/>
    </source>
</evidence>
<protein>
    <submittedName>
        <fullName evidence="2">Hemerythrin</fullName>
    </submittedName>
</protein>
<dbReference type="EMBL" id="BONQ01000182">
    <property type="protein sequence ID" value="GIG52531.1"/>
    <property type="molecule type" value="Genomic_DNA"/>
</dbReference>
<reference evidence="2" key="1">
    <citation type="submission" date="2021-01" db="EMBL/GenBank/DDBJ databases">
        <title>Whole genome shotgun sequence of Dactylosporangium siamense NBRC 106093.</title>
        <authorList>
            <person name="Komaki H."/>
            <person name="Tamura T."/>
        </authorList>
    </citation>
    <scope>NUCLEOTIDE SEQUENCE</scope>
    <source>
        <strain evidence="2">NBRC 106093</strain>
    </source>
</reference>
<gene>
    <name evidence="2" type="ORF">Dsi01nite_105720</name>
</gene>
<dbReference type="RefSeq" id="WP_203854113.1">
    <property type="nucleotide sequence ID" value="NZ_BAAAVW010000039.1"/>
</dbReference>
<keyword evidence="3" id="KW-1185">Reference proteome</keyword>